<evidence type="ECO:0000256" key="1">
    <source>
        <dbReference type="ARBA" id="ARBA00022737"/>
    </source>
</evidence>
<evidence type="ECO:0000256" key="2">
    <source>
        <dbReference type="ARBA" id="ARBA00023043"/>
    </source>
</evidence>
<dbReference type="SUPFAM" id="SSF48403">
    <property type="entry name" value="Ankyrin repeat"/>
    <property type="match status" value="1"/>
</dbReference>
<gene>
    <name evidence="3" type="ORF">FKW77_001550</name>
</gene>
<dbReference type="PANTHER" id="PTHR24189:SF50">
    <property type="entry name" value="ANKYRIN REPEAT AND SOCS BOX PROTEIN 2"/>
    <property type="match status" value="1"/>
</dbReference>
<dbReference type="PANTHER" id="PTHR24189">
    <property type="entry name" value="MYOTROPHIN"/>
    <property type="match status" value="1"/>
</dbReference>
<evidence type="ECO:0000313" key="4">
    <source>
        <dbReference type="Proteomes" id="UP000316270"/>
    </source>
</evidence>
<dbReference type="SMART" id="SM00248">
    <property type="entry name" value="ANK"/>
    <property type="match status" value="3"/>
</dbReference>
<dbReference type="EMBL" id="CP042203">
    <property type="protein sequence ID" value="QDS77952.1"/>
    <property type="molecule type" value="Genomic_DNA"/>
</dbReference>
<accession>A0A517LQN8</accession>
<proteinExistence type="predicted"/>
<dbReference type="Gene3D" id="1.25.40.20">
    <property type="entry name" value="Ankyrin repeat-containing domain"/>
    <property type="match status" value="2"/>
</dbReference>
<dbReference type="InterPro" id="IPR036770">
    <property type="entry name" value="Ankyrin_rpt-contain_sf"/>
</dbReference>
<keyword evidence="2" id="KW-0040">ANK repeat</keyword>
<keyword evidence="1" id="KW-0677">Repeat</keyword>
<sequence>MYGRLPMLIDPLEDIQCNFVDRTTIVHCASRYGLANLALRGLAIHWESMNINTQDSHGRTPLSISVIWAQEIVTKCLAGVRGIDFNSPDSEGCTALSHAAQAESAPDGIFHDEAFPDETLITRLTYIAITKLLLSKEGIDLNRQDKAGRSPLSYAAERPFREIVELLLQHTSIQPDIQDSDGRTPLSFAIPATPDEDPAFEISEIVKVCQERLAIAKLFLGTGKVDPLKKDADGRSPLKRAEEYLHLLKQLDKDGRPLVGNVRDYVWMGDVQELVDLLKSYVKT</sequence>
<protein>
    <submittedName>
        <fullName evidence="3">Uncharacterized protein</fullName>
    </submittedName>
</protein>
<dbReference type="AlphaFoldDB" id="A0A517LQN8"/>
<dbReference type="Pfam" id="PF12796">
    <property type="entry name" value="Ank_2"/>
    <property type="match status" value="1"/>
</dbReference>
<dbReference type="STRING" id="50376.A0A517LQN8"/>
<dbReference type="InterPro" id="IPR050745">
    <property type="entry name" value="Multifunctional_regulatory"/>
</dbReference>
<dbReference type="OrthoDB" id="341259at2759"/>
<organism evidence="3 4">
    <name type="scientific">Venturia effusa</name>
    <dbReference type="NCBI Taxonomy" id="50376"/>
    <lineage>
        <taxon>Eukaryota</taxon>
        <taxon>Fungi</taxon>
        <taxon>Dikarya</taxon>
        <taxon>Ascomycota</taxon>
        <taxon>Pezizomycotina</taxon>
        <taxon>Dothideomycetes</taxon>
        <taxon>Pleosporomycetidae</taxon>
        <taxon>Venturiales</taxon>
        <taxon>Venturiaceae</taxon>
        <taxon>Venturia</taxon>
    </lineage>
</organism>
<keyword evidence="4" id="KW-1185">Reference proteome</keyword>
<evidence type="ECO:0000313" key="3">
    <source>
        <dbReference type="EMBL" id="QDS77952.1"/>
    </source>
</evidence>
<dbReference type="Proteomes" id="UP000316270">
    <property type="component" value="Chromosome 19"/>
</dbReference>
<name>A0A517LQN8_9PEZI</name>
<dbReference type="InterPro" id="IPR002110">
    <property type="entry name" value="Ankyrin_rpt"/>
</dbReference>
<reference evidence="3 4" key="1">
    <citation type="submission" date="2019-07" db="EMBL/GenBank/DDBJ databases">
        <title>Finished genome of Venturia effusa.</title>
        <authorList>
            <person name="Young C.A."/>
            <person name="Cox M.P."/>
            <person name="Ganley A.R.D."/>
            <person name="David W.J."/>
        </authorList>
    </citation>
    <scope>NUCLEOTIDE SEQUENCE [LARGE SCALE GENOMIC DNA]</scope>
    <source>
        <strain evidence="4">albino</strain>
    </source>
</reference>